<name>A0A319D0V1_9EURO</name>
<protein>
    <submittedName>
        <fullName evidence="1">Uncharacterized protein</fullName>
    </submittedName>
</protein>
<dbReference type="Proteomes" id="UP000247810">
    <property type="component" value="Unassembled WGS sequence"/>
</dbReference>
<dbReference type="EMBL" id="KZ826116">
    <property type="protein sequence ID" value="PYH88197.1"/>
    <property type="molecule type" value="Genomic_DNA"/>
</dbReference>
<accession>A0A319D0V1</accession>
<organism evidence="1 2">
    <name type="scientific">Aspergillus ellipticus CBS 707.79</name>
    <dbReference type="NCBI Taxonomy" id="1448320"/>
    <lineage>
        <taxon>Eukaryota</taxon>
        <taxon>Fungi</taxon>
        <taxon>Dikarya</taxon>
        <taxon>Ascomycota</taxon>
        <taxon>Pezizomycotina</taxon>
        <taxon>Eurotiomycetes</taxon>
        <taxon>Eurotiomycetidae</taxon>
        <taxon>Eurotiales</taxon>
        <taxon>Aspergillaceae</taxon>
        <taxon>Aspergillus</taxon>
        <taxon>Aspergillus subgen. Circumdati</taxon>
    </lineage>
</organism>
<evidence type="ECO:0000313" key="1">
    <source>
        <dbReference type="EMBL" id="PYH88197.1"/>
    </source>
</evidence>
<dbReference type="AlphaFoldDB" id="A0A319D0V1"/>
<dbReference type="VEuPathDB" id="FungiDB:BO71DRAFT_146895"/>
<proteinExistence type="predicted"/>
<evidence type="ECO:0000313" key="2">
    <source>
        <dbReference type="Proteomes" id="UP000247810"/>
    </source>
</evidence>
<gene>
    <name evidence="1" type="ORF">BO71DRAFT_146895</name>
</gene>
<sequence length="122" mass="13480">MQAGAKSRALTAGWGGAVSGHPASPTLATLNYSFARSLPRRPFDRSLPLATPIRMAWKQELTCHSLAFHFHSICTYLTYTVKGRLPQTTYISKQGHTATAWGIPYPRGIQRKPEMPEGTRVP</sequence>
<keyword evidence="2" id="KW-1185">Reference proteome</keyword>
<reference evidence="1 2" key="1">
    <citation type="submission" date="2018-02" db="EMBL/GenBank/DDBJ databases">
        <title>The genomes of Aspergillus section Nigri reveals drivers in fungal speciation.</title>
        <authorList>
            <consortium name="DOE Joint Genome Institute"/>
            <person name="Vesth T.C."/>
            <person name="Nybo J."/>
            <person name="Theobald S."/>
            <person name="Brandl J."/>
            <person name="Frisvad J.C."/>
            <person name="Nielsen K.F."/>
            <person name="Lyhne E.K."/>
            <person name="Kogle M.E."/>
            <person name="Kuo A."/>
            <person name="Riley R."/>
            <person name="Clum A."/>
            <person name="Nolan M."/>
            <person name="Lipzen A."/>
            <person name="Salamov A."/>
            <person name="Henrissat B."/>
            <person name="Wiebenga A."/>
            <person name="De vries R.P."/>
            <person name="Grigoriev I.V."/>
            <person name="Mortensen U.H."/>
            <person name="Andersen M.R."/>
            <person name="Baker S.E."/>
        </authorList>
    </citation>
    <scope>NUCLEOTIDE SEQUENCE [LARGE SCALE GENOMIC DNA]</scope>
    <source>
        <strain evidence="1 2">CBS 707.79</strain>
    </source>
</reference>